<feature type="binding site" evidence="5">
    <location>
        <position position="78"/>
    </location>
    <ligand>
        <name>Zn(2+)</name>
        <dbReference type="ChEBI" id="CHEBI:29105"/>
    </ligand>
</feature>
<evidence type="ECO:0000313" key="8">
    <source>
        <dbReference type="Proteomes" id="UP000830236"/>
    </source>
</evidence>
<keyword evidence="4 6" id="KW-0472">Membrane</keyword>
<feature type="transmembrane region" description="Helical" evidence="6">
    <location>
        <begin position="58"/>
        <end position="79"/>
    </location>
</feature>
<gene>
    <name evidence="7" type="ORF">M3I41_02165</name>
</gene>
<keyword evidence="3 6" id="KW-1133">Transmembrane helix</keyword>
<evidence type="ECO:0000256" key="5">
    <source>
        <dbReference type="PIRSR" id="PIRSR604254-1"/>
    </source>
</evidence>
<reference evidence="7" key="1">
    <citation type="submission" date="2022-05" db="EMBL/GenBank/DDBJ databases">
        <title>Using nanopore sequencing to obtain complete genomes from saliva samples.</title>
        <authorList>
            <person name="Baker J.L."/>
        </authorList>
    </citation>
    <scope>NUCLEOTIDE SEQUENCE</scope>
    <source>
        <strain evidence="7">JCVI-JB-Ag32</strain>
    </source>
</reference>
<feature type="binding site" evidence="5">
    <location>
        <position position="213"/>
    </location>
    <ligand>
        <name>Zn(2+)</name>
        <dbReference type="ChEBI" id="CHEBI:29105"/>
    </ligand>
</feature>
<dbReference type="PANTHER" id="PTHR20855:SF3">
    <property type="entry name" value="LD03007P"/>
    <property type="match status" value="1"/>
</dbReference>
<evidence type="ECO:0000256" key="4">
    <source>
        <dbReference type="ARBA" id="ARBA00023136"/>
    </source>
</evidence>
<feature type="transmembrane region" description="Helical" evidence="6">
    <location>
        <begin position="171"/>
        <end position="196"/>
    </location>
</feature>
<evidence type="ECO:0000256" key="2">
    <source>
        <dbReference type="ARBA" id="ARBA00022692"/>
    </source>
</evidence>
<dbReference type="Proteomes" id="UP000830236">
    <property type="component" value="Chromosome"/>
</dbReference>
<evidence type="ECO:0000256" key="1">
    <source>
        <dbReference type="ARBA" id="ARBA00004141"/>
    </source>
</evidence>
<keyword evidence="5" id="KW-0862">Zinc</keyword>
<name>A0A9E7AGB1_9ACTO</name>
<dbReference type="KEGG" id="agh:M3I41_02165"/>
<organism evidence="7 8">
    <name type="scientific">Actinomyces graevenitzii</name>
    <dbReference type="NCBI Taxonomy" id="55565"/>
    <lineage>
        <taxon>Bacteria</taxon>
        <taxon>Bacillati</taxon>
        <taxon>Actinomycetota</taxon>
        <taxon>Actinomycetes</taxon>
        <taxon>Actinomycetales</taxon>
        <taxon>Actinomycetaceae</taxon>
        <taxon>Actinomyces</taxon>
    </lineage>
</organism>
<dbReference type="AlphaFoldDB" id="A0A9E7AGB1"/>
<feature type="transmembrane region" description="Helical" evidence="6">
    <location>
        <begin position="123"/>
        <end position="141"/>
    </location>
</feature>
<dbReference type="EMBL" id="CP097095">
    <property type="protein sequence ID" value="UQF80108.1"/>
    <property type="molecule type" value="Genomic_DNA"/>
</dbReference>
<protein>
    <submittedName>
        <fullName evidence="7">Hemolysin III family protein</fullName>
    </submittedName>
</protein>
<dbReference type="GO" id="GO:0046872">
    <property type="term" value="F:metal ion binding"/>
    <property type="evidence" value="ECO:0007669"/>
    <property type="project" value="UniProtKB-KW"/>
</dbReference>
<evidence type="ECO:0000256" key="3">
    <source>
        <dbReference type="ARBA" id="ARBA00022989"/>
    </source>
</evidence>
<comment type="subcellular location">
    <subcellularLocation>
        <location evidence="1">Membrane</location>
        <topology evidence="1">Multi-pass membrane protein</topology>
    </subcellularLocation>
</comment>
<feature type="transmembrane region" description="Helical" evidence="6">
    <location>
        <begin position="100"/>
        <end position="117"/>
    </location>
</feature>
<feature type="transmembrane region" description="Helical" evidence="6">
    <location>
        <begin position="208"/>
        <end position="231"/>
    </location>
</feature>
<dbReference type="GO" id="GO:0016020">
    <property type="term" value="C:membrane"/>
    <property type="evidence" value="ECO:0007669"/>
    <property type="project" value="UniProtKB-SubCell"/>
</dbReference>
<feature type="transmembrane region" description="Helical" evidence="6">
    <location>
        <begin position="148"/>
        <end position="165"/>
    </location>
</feature>
<dbReference type="PANTHER" id="PTHR20855">
    <property type="entry name" value="ADIPOR/PROGESTIN RECEPTOR-RELATED"/>
    <property type="match status" value="1"/>
</dbReference>
<proteinExistence type="predicted"/>
<feature type="transmembrane region" description="Helical" evidence="6">
    <location>
        <begin position="31"/>
        <end position="52"/>
    </location>
</feature>
<feature type="binding site" evidence="5">
    <location>
        <position position="209"/>
    </location>
    <ligand>
        <name>Zn(2+)</name>
        <dbReference type="ChEBI" id="CHEBI:29105"/>
    </ligand>
</feature>
<dbReference type="InterPro" id="IPR004254">
    <property type="entry name" value="AdipoR/HlyIII-related"/>
</dbReference>
<dbReference type="Pfam" id="PF03006">
    <property type="entry name" value="HlyIII"/>
    <property type="match status" value="1"/>
</dbReference>
<evidence type="ECO:0000256" key="6">
    <source>
        <dbReference type="SAM" id="Phobius"/>
    </source>
</evidence>
<sequence>MAAAKALSLSSDSLASAGEALKLIKPKLRGWIHAITAPLALAACIVLTVLAPTTTLKIGSAVYLACSLLLFANSGVYHISNGHFPVKVSQLLRRIDHANIYLLIAGTYTPLALALMTPDHQRLVLGIIWTGAVIGMVANVCWITAPRWLFTILYVVLGWVAVWFIPELYRAGGAAIVILIASGGVIYTLGAVVYALKKPDPLPRWFGFHEIFHACTVAAWVCQCIACYMAVLG</sequence>
<keyword evidence="2 6" id="KW-0812">Transmembrane</keyword>
<keyword evidence="5" id="KW-0479">Metal-binding</keyword>
<evidence type="ECO:0000313" key="7">
    <source>
        <dbReference type="EMBL" id="UQF80108.1"/>
    </source>
</evidence>
<accession>A0A9E7AGB1</accession>